<dbReference type="InterPro" id="IPR000281">
    <property type="entry name" value="HTH_RpiR"/>
</dbReference>
<protein>
    <submittedName>
        <fullName evidence="7">MurR/RpiR family transcriptional regulator</fullName>
    </submittedName>
</protein>
<dbReference type="SUPFAM" id="SSF46689">
    <property type="entry name" value="Homeodomain-like"/>
    <property type="match status" value="1"/>
</dbReference>
<evidence type="ECO:0000259" key="6">
    <source>
        <dbReference type="PROSITE" id="PS51464"/>
    </source>
</evidence>
<dbReference type="InterPro" id="IPR036388">
    <property type="entry name" value="WH-like_DNA-bd_sf"/>
</dbReference>
<dbReference type="SUPFAM" id="SSF53697">
    <property type="entry name" value="SIS domain"/>
    <property type="match status" value="1"/>
</dbReference>
<feature type="transmembrane region" description="Helical" evidence="4">
    <location>
        <begin position="226"/>
        <end position="245"/>
    </location>
</feature>
<dbReference type="InterPro" id="IPR035472">
    <property type="entry name" value="RpiR-like_SIS"/>
</dbReference>
<evidence type="ECO:0000256" key="3">
    <source>
        <dbReference type="ARBA" id="ARBA00023163"/>
    </source>
</evidence>
<dbReference type="Pfam" id="PF01380">
    <property type="entry name" value="SIS"/>
    <property type="match status" value="1"/>
</dbReference>
<evidence type="ECO:0000313" key="8">
    <source>
        <dbReference type="Proteomes" id="UP000515928"/>
    </source>
</evidence>
<evidence type="ECO:0000256" key="4">
    <source>
        <dbReference type="SAM" id="Phobius"/>
    </source>
</evidence>
<keyword evidence="2" id="KW-0238">DNA-binding</keyword>
<keyword evidence="8" id="KW-1185">Reference proteome</keyword>
<dbReference type="AlphaFoldDB" id="A0A7G9RYU2"/>
<gene>
    <name evidence="7" type="ORF">H9L01_10455</name>
</gene>
<keyword evidence="4" id="KW-0812">Transmembrane</keyword>
<keyword evidence="1" id="KW-0805">Transcription regulation</keyword>
<dbReference type="GO" id="GO:1901135">
    <property type="term" value="P:carbohydrate derivative metabolic process"/>
    <property type="evidence" value="ECO:0007669"/>
    <property type="project" value="InterPro"/>
</dbReference>
<organism evidence="7 8">
    <name type="scientific">Erysipelothrix inopinata</name>
    <dbReference type="NCBI Taxonomy" id="225084"/>
    <lineage>
        <taxon>Bacteria</taxon>
        <taxon>Bacillati</taxon>
        <taxon>Bacillota</taxon>
        <taxon>Erysipelotrichia</taxon>
        <taxon>Erysipelotrichales</taxon>
        <taxon>Erysipelotrichaceae</taxon>
        <taxon>Erysipelothrix</taxon>
    </lineage>
</organism>
<keyword evidence="4" id="KW-1133">Transmembrane helix</keyword>
<evidence type="ECO:0000259" key="5">
    <source>
        <dbReference type="PROSITE" id="PS51071"/>
    </source>
</evidence>
<evidence type="ECO:0000256" key="1">
    <source>
        <dbReference type="ARBA" id="ARBA00023015"/>
    </source>
</evidence>
<dbReference type="PROSITE" id="PS51071">
    <property type="entry name" value="HTH_RPIR"/>
    <property type="match status" value="1"/>
</dbReference>
<dbReference type="Gene3D" id="1.10.10.10">
    <property type="entry name" value="Winged helix-like DNA-binding domain superfamily/Winged helix DNA-binding domain"/>
    <property type="match status" value="1"/>
</dbReference>
<dbReference type="InterPro" id="IPR047640">
    <property type="entry name" value="RpiR-like"/>
</dbReference>
<dbReference type="KEGG" id="eio:H9L01_10455"/>
<dbReference type="InterPro" id="IPR046348">
    <property type="entry name" value="SIS_dom_sf"/>
</dbReference>
<evidence type="ECO:0000256" key="2">
    <source>
        <dbReference type="ARBA" id="ARBA00023125"/>
    </source>
</evidence>
<feature type="domain" description="HTH rpiR-type" evidence="5">
    <location>
        <begin position="1"/>
        <end position="77"/>
    </location>
</feature>
<dbReference type="Pfam" id="PF01418">
    <property type="entry name" value="HTH_6"/>
    <property type="match status" value="1"/>
</dbReference>
<accession>A0A7G9RYU2</accession>
<proteinExistence type="predicted"/>
<dbReference type="GO" id="GO:0003700">
    <property type="term" value="F:DNA-binding transcription factor activity"/>
    <property type="evidence" value="ECO:0007669"/>
    <property type="project" value="InterPro"/>
</dbReference>
<dbReference type="EMBL" id="CP060715">
    <property type="protein sequence ID" value="QNN60767.1"/>
    <property type="molecule type" value="Genomic_DNA"/>
</dbReference>
<dbReference type="Proteomes" id="UP000515928">
    <property type="component" value="Chromosome"/>
</dbReference>
<dbReference type="Gene3D" id="3.40.50.10490">
    <property type="entry name" value="Glucose-6-phosphate isomerase like protein, domain 1"/>
    <property type="match status" value="1"/>
</dbReference>
<dbReference type="GO" id="GO:0003677">
    <property type="term" value="F:DNA binding"/>
    <property type="evidence" value="ECO:0007669"/>
    <property type="project" value="UniProtKB-KW"/>
</dbReference>
<dbReference type="GO" id="GO:0097367">
    <property type="term" value="F:carbohydrate derivative binding"/>
    <property type="evidence" value="ECO:0007669"/>
    <property type="project" value="InterPro"/>
</dbReference>
<evidence type="ECO:0000313" key="7">
    <source>
        <dbReference type="EMBL" id="QNN60767.1"/>
    </source>
</evidence>
<reference evidence="7 8" key="1">
    <citation type="submission" date="2020-08" db="EMBL/GenBank/DDBJ databases">
        <title>Genome sequence of Erysipelothrix inopinata DSM 15511T.</title>
        <authorList>
            <person name="Hyun D.-W."/>
            <person name="Bae J.-W."/>
        </authorList>
    </citation>
    <scope>NUCLEOTIDE SEQUENCE [LARGE SCALE GENOMIC DNA]</scope>
    <source>
        <strain evidence="7 8">DSM 15511</strain>
    </source>
</reference>
<dbReference type="CDD" id="cd05013">
    <property type="entry name" value="SIS_RpiR"/>
    <property type="match status" value="1"/>
</dbReference>
<dbReference type="PROSITE" id="PS51464">
    <property type="entry name" value="SIS"/>
    <property type="match status" value="1"/>
</dbReference>
<dbReference type="RefSeq" id="WP_187533889.1">
    <property type="nucleotide sequence ID" value="NZ_CBCSHU010000021.1"/>
</dbReference>
<dbReference type="PANTHER" id="PTHR30514">
    <property type="entry name" value="GLUCOKINASE"/>
    <property type="match status" value="1"/>
</dbReference>
<sequence length="259" mass="30061">MNIETLVNQYYADLNENDRYIWNYIKNNKEKCMQYTLHELSDACSISKTSIIRFSQKLSLTGYSELRAMLRFDQSRIDEEDVNLEMDHIANTYHAMIDDFKDNDLEDTCEILYRAKRVFAYGSGLVQLNVVKEMARRFVSAGDYIYCFDDAENPRDVVSQLREGDCIIIISISGESDEVVELATSLHLKGIKIISISNLNDNRLAALSDNNLYISKLKHSIGTEEYPIMASSTAMYFLITEFLFIRYQLYKNKMMKELD</sequence>
<keyword evidence="3" id="KW-0804">Transcription</keyword>
<dbReference type="InterPro" id="IPR009057">
    <property type="entry name" value="Homeodomain-like_sf"/>
</dbReference>
<dbReference type="PANTHER" id="PTHR30514:SF1">
    <property type="entry name" value="HTH-TYPE TRANSCRIPTIONAL REGULATOR HEXR-RELATED"/>
    <property type="match status" value="1"/>
</dbReference>
<dbReference type="InterPro" id="IPR001347">
    <property type="entry name" value="SIS_dom"/>
</dbReference>
<keyword evidence="4" id="KW-0472">Membrane</keyword>
<feature type="domain" description="SIS" evidence="6">
    <location>
        <begin position="108"/>
        <end position="259"/>
    </location>
</feature>
<name>A0A7G9RYU2_9FIRM</name>